<gene>
    <name evidence="1" type="ORF">B1B_19496</name>
</gene>
<evidence type="ECO:0000313" key="1">
    <source>
        <dbReference type="EMBL" id="EQD26683.1"/>
    </source>
</evidence>
<reference evidence="1" key="2">
    <citation type="journal article" date="2014" name="ISME J.">
        <title>Microbial stratification in low pH oxic and suboxic macroscopic growths along an acid mine drainage.</title>
        <authorList>
            <person name="Mendez-Garcia C."/>
            <person name="Mesa V."/>
            <person name="Sprenger R.R."/>
            <person name="Richter M."/>
            <person name="Diez M.S."/>
            <person name="Solano J."/>
            <person name="Bargiela R."/>
            <person name="Golyshina O.V."/>
            <person name="Manteca A."/>
            <person name="Ramos J.L."/>
            <person name="Gallego J.R."/>
            <person name="Llorente I."/>
            <person name="Martins Dos Santos V.A."/>
            <person name="Jensen O.N."/>
            <person name="Pelaez A.I."/>
            <person name="Sanchez J."/>
            <person name="Ferrer M."/>
        </authorList>
    </citation>
    <scope>NUCLEOTIDE SEQUENCE</scope>
</reference>
<accession>T0Y127</accession>
<comment type="caution">
    <text evidence="1">The sequence shown here is derived from an EMBL/GenBank/DDBJ whole genome shotgun (WGS) entry which is preliminary data.</text>
</comment>
<proteinExistence type="predicted"/>
<organism evidence="1">
    <name type="scientific">mine drainage metagenome</name>
    <dbReference type="NCBI Taxonomy" id="410659"/>
    <lineage>
        <taxon>unclassified sequences</taxon>
        <taxon>metagenomes</taxon>
        <taxon>ecological metagenomes</taxon>
    </lineage>
</organism>
<protein>
    <submittedName>
        <fullName evidence="1">Uncharacterized protein</fullName>
    </submittedName>
</protein>
<dbReference type="EMBL" id="AUZY01013091">
    <property type="protein sequence ID" value="EQD26683.1"/>
    <property type="molecule type" value="Genomic_DNA"/>
</dbReference>
<dbReference type="AlphaFoldDB" id="T0Y127"/>
<sequence>MQNSNLELAYKYPFSSYARIVLQSVESRGLEDKYIEFGIERAQSDIKKKNRYYSIALENIMLGEIKSYVYARMLVSGN</sequence>
<name>T0Y127_9ZZZZ</name>
<reference evidence="1" key="1">
    <citation type="submission" date="2013-08" db="EMBL/GenBank/DDBJ databases">
        <authorList>
            <person name="Mendez C."/>
            <person name="Richter M."/>
            <person name="Ferrer M."/>
            <person name="Sanchez J."/>
        </authorList>
    </citation>
    <scope>NUCLEOTIDE SEQUENCE</scope>
</reference>